<dbReference type="CDD" id="cd06225">
    <property type="entry name" value="HAMP"/>
    <property type="match status" value="1"/>
</dbReference>
<dbReference type="Proteomes" id="UP000325255">
    <property type="component" value="Unassembled WGS sequence"/>
</dbReference>
<accession>A0A5M6IYM6</accession>
<dbReference type="GO" id="GO:0035438">
    <property type="term" value="F:cyclic-di-GMP binding"/>
    <property type="evidence" value="ECO:0007669"/>
    <property type="project" value="InterPro"/>
</dbReference>
<dbReference type="GO" id="GO:0007165">
    <property type="term" value="P:signal transduction"/>
    <property type="evidence" value="ECO:0007669"/>
    <property type="project" value="UniProtKB-KW"/>
</dbReference>
<evidence type="ECO:0000256" key="1">
    <source>
        <dbReference type="ARBA" id="ARBA00023224"/>
    </source>
</evidence>
<dbReference type="InterPro" id="IPR004089">
    <property type="entry name" value="MCPsignal_dom"/>
</dbReference>
<evidence type="ECO:0000313" key="8">
    <source>
        <dbReference type="EMBL" id="KAA5613443.1"/>
    </source>
</evidence>
<evidence type="ECO:0000256" key="5">
    <source>
        <dbReference type="SAM" id="Phobius"/>
    </source>
</evidence>
<keyword evidence="1 3" id="KW-0807">Transducer</keyword>
<dbReference type="SUPFAM" id="SSF141371">
    <property type="entry name" value="PilZ domain-like"/>
    <property type="match status" value="1"/>
</dbReference>
<dbReference type="Gene3D" id="1.10.287.950">
    <property type="entry name" value="Methyl-accepting chemotaxis protein"/>
    <property type="match status" value="1"/>
</dbReference>
<keyword evidence="5" id="KW-0812">Transmembrane</keyword>
<dbReference type="GO" id="GO:0006935">
    <property type="term" value="P:chemotaxis"/>
    <property type="evidence" value="ECO:0007669"/>
    <property type="project" value="InterPro"/>
</dbReference>
<dbReference type="SUPFAM" id="SSF58104">
    <property type="entry name" value="Methyl-accepting chemotaxis protein (MCP) signaling domain"/>
    <property type="match status" value="1"/>
</dbReference>
<evidence type="ECO:0000313" key="9">
    <source>
        <dbReference type="Proteomes" id="UP000325255"/>
    </source>
</evidence>
<evidence type="ECO:0000256" key="2">
    <source>
        <dbReference type="ARBA" id="ARBA00029447"/>
    </source>
</evidence>
<dbReference type="PROSITE" id="PS50885">
    <property type="entry name" value="HAMP"/>
    <property type="match status" value="1"/>
</dbReference>
<evidence type="ECO:0000256" key="4">
    <source>
        <dbReference type="SAM" id="MobiDB-lite"/>
    </source>
</evidence>
<keyword evidence="5" id="KW-0472">Membrane</keyword>
<dbReference type="Gene3D" id="1.10.8.500">
    <property type="entry name" value="HAMP domain in histidine kinase"/>
    <property type="match status" value="1"/>
</dbReference>
<feature type="region of interest" description="Disordered" evidence="4">
    <location>
        <begin position="370"/>
        <end position="396"/>
    </location>
</feature>
<dbReference type="Pfam" id="PF12729">
    <property type="entry name" value="4HB_MCP_1"/>
    <property type="match status" value="1"/>
</dbReference>
<dbReference type="Pfam" id="PF00672">
    <property type="entry name" value="HAMP"/>
    <property type="match status" value="1"/>
</dbReference>
<dbReference type="Pfam" id="PF07238">
    <property type="entry name" value="PilZ"/>
    <property type="match status" value="1"/>
</dbReference>
<proteinExistence type="inferred from homology"/>
<dbReference type="PANTHER" id="PTHR32089">
    <property type="entry name" value="METHYL-ACCEPTING CHEMOTAXIS PROTEIN MCPB"/>
    <property type="match status" value="1"/>
</dbReference>
<feature type="transmembrane region" description="Helical" evidence="5">
    <location>
        <begin position="295"/>
        <end position="320"/>
    </location>
</feature>
<dbReference type="InterPro" id="IPR024478">
    <property type="entry name" value="HlyB_4HB_MCP"/>
</dbReference>
<name>A0A5M6IYM6_9PROT</name>
<dbReference type="SMART" id="SM00304">
    <property type="entry name" value="HAMP"/>
    <property type="match status" value="1"/>
</dbReference>
<dbReference type="EMBL" id="VWPK01000006">
    <property type="protein sequence ID" value="KAA5613443.1"/>
    <property type="molecule type" value="Genomic_DNA"/>
</dbReference>
<evidence type="ECO:0000259" key="7">
    <source>
        <dbReference type="PROSITE" id="PS50885"/>
    </source>
</evidence>
<feature type="transmembrane region" description="Helical" evidence="5">
    <location>
        <begin position="118"/>
        <end position="138"/>
    </location>
</feature>
<dbReference type="OrthoDB" id="2489132at2"/>
<protein>
    <submittedName>
        <fullName evidence="8">HAMP domain-containing protein</fullName>
    </submittedName>
</protein>
<dbReference type="PROSITE" id="PS50111">
    <property type="entry name" value="CHEMOTAXIS_TRANSDUC_2"/>
    <property type="match status" value="1"/>
</dbReference>
<dbReference type="GO" id="GO:0004888">
    <property type="term" value="F:transmembrane signaling receptor activity"/>
    <property type="evidence" value="ECO:0007669"/>
    <property type="project" value="InterPro"/>
</dbReference>
<dbReference type="Pfam" id="PF00015">
    <property type="entry name" value="MCPsignal"/>
    <property type="match status" value="1"/>
</dbReference>
<dbReference type="InterPro" id="IPR003660">
    <property type="entry name" value="HAMP_dom"/>
</dbReference>
<keyword evidence="5" id="KW-1133">Transmembrane helix</keyword>
<keyword evidence="9" id="KW-1185">Reference proteome</keyword>
<dbReference type="AlphaFoldDB" id="A0A5M6IYM6"/>
<feature type="compositionally biased region" description="Basic and acidic residues" evidence="4">
    <location>
        <begin position="373"/>
        <end position="396"/>
    </location>
</feature>
<feature type="domain" description="HAMP" evidence="7">
    <location>
        <begin position="318"/>
        <end position="371"/>
    </location>
</feature>
<reference evidence="8 9" key="1">
    <citation type="submission" date="2019-09" db="EMBL/GenBank/DDBJ databases">
        <title>Genome sequence of Rhodovastum atsumiense, a diverse member of the Acetobacteraceae family of non-sulfur purple photosynthetic bacteria.</title>
        <authorList>
            <person name="Meyer T."/>
            <person name="Kyndt J."/>
        </authorList>
    </citation>
    <scope>NUCLEOTIDE SEQUENCE [LARGE SCALE GENOMIC DNA]</scope>
    <source>
        <strain evidence="8 9">DSM 21279</strain>
    </source>
</reference>
<sequence length="771" mass="81367">MARSSAHAGIRHRRHHSIINKLKSYSCGQCKLLANDQCIYPVQFACAVLHASRTALPPPPCRGRQAPIPLRGKIDEQPKNTIAPDPIRIYNKIIIWFSYLFLLNTKPGTGTMTLRTRILIGFGTAFLACLGLGLVSLYQTHRLNDVAARFGAGLLPHVSVLADLRAELNEHNRLLLRHVITDDAQAKAALEPQLADEVGLIDNFFAGASATFTAEQQRRLLDIARLAWGQYRDSIPAVLDSSRTGRRSDADAALQGSTNAAYQKFLDSVNTMRQMIVLEAWTGVGTTRSTYQLGLWLMLGAMLACAAICAGGGILSIASICRPVLALARQMRQVAARELDITVVGCTRRDEIGAMAQALEQFRQDLQAAERNAAQREAERSARERRQAAMDRHTHDFGTAVSGVMAGLSGAAEDMRKAAASMAEAAAGVREHASGTAREAETSSGQLTAVAAAIEQMTASVDEISRQVTTAAQVARDAVGRADASQETMKGLAEATARIGEVVSLISGIAGQTNLLALNATIEAARAGEAGRGFAVVAGEVKALARQTATATHEIGSQIEAVRTATGGSIAAMADVAAIIGRLDQVTAVIAAAVEEQSAATRQIAADLHTVTLASTHTTGAMRQVVGMSDEAGTVSRQVLDAANGIGEEADKLRIEVDHFLATVRDEDGERRGDERVAGSGARVTLSTAGRAPIQVELRDISRAGAAVLSAWVPHPGTEVGLDLPGAGGAIAGRAVRSDSGVLGLVFRQDAENLARLDRAIAALGTTRLAA</sequence>
<gene>
    <name evidence="8" type="ORF">F1189_05135</name>
</gene>
<dbReference type="InterPro" id="IPR004090">
    <property type="entry name" value="Chemotax_Me-accpt_rcpt"/>
</dbReference>
<evidence type="ECO:0000259" key="6">
    <source>
        <dbReference type="PROSITE" id="PS50111"/>
    </source>
</evidence>
<dbReference type="PANTHER" id="PTHR32089:SF112">
    <property type="entry name" value="LYSOZYME-LIKE PROTEIN-RELATED"/>
    <property type="match status" value="1"/>
</dbReference>
<dbReference type="SMART" id="SM00283">
    <property type="entry name" value="MA"/>
    <property type="match status" value="1"/>
</dbReference>
<dbReference type="PRINTS" id="PR00260">
    <property type="entry name" value="CHEMTRNSDUCR"/>
</dbReference>
<evidence type="ECO:0000256" key="3">
    <source>
        <dbReference type="PROSITE-ProRule" id="PRU00284"/>
    </source>
</evidence>
<dbReference type="GO" id="GO:0016020">
    <property type="term" value="C:membrane"/>
    <property type="evidence" value="ECO:0007669"/>
    <property type="project" value="InterPro"/>
</dbReference>
<dbReference type="InterPro" id="IPR009875">
    <property type="entry name" value="PilZ_domain"/>
</dbReference>
<organism evidence="8 9">
    <name type="scientific">Rhodovastum atsumiense</name>
    <dbReference type="NCBI Taxonomy" id="504468"/>
    <lineage>
        <taxon>Bacteria</taxon>
        <taxon>Pseudomonadati</taxon>
        <taxon>Pseudomonadota</taxon>
        <taxon>Alphaproteobacteria</taxon>
        <taxon>Acetobacterales</taxon>
        <taxon>Acetobacteraceae</taxon>
        <taxon>Rhodovastum</taxon>
    </lineage>
</organism>
<comment type="similarity">
    <text evidence="2">Belongs to the methyl-accepting chemotaxis (MCP) protein family.</text>
</comment>
<feature type="domain" description="Methyl-accepting transducer" evidence="6">
    <location>
        <begin position="411"/>
        <end position="633"/>
    </location>
</feature>
<comment type="caution">
    <text evidence="8">The sequence shown here is derived from an EMBL/GenBank/DDBJ whole genome shotgun (WGS) entry which is preliminary data.</text>
</comment>